<sequence>MKNQILKSAGKLFLATLVIASLSFSTFASVGGPFQEKDKMSKMKSDKMGKKKMDKMSKMKTDSMKKAKMEKSKMANDKMSKSKM</sequence>
<feature type="compositionally biased region" description="Basic and acidic residues" evidence="1">
    <location>
        <begin position="54"/>
        <end position="84"/>
    </location>
</feature>
<evidence type="ECO:0008006" key="5">
    <source>
        <dbReference type="Google" id="ProtNLM"/>
    </source>
</evidence>
<gene>
    <name evidence="3" type="ORF">H7U22_13450</name>
</gene>
<comment type="caution">
    <text evidence="3">The sequence shown here is derived from an EMBL/GenBank/DDBJ whole genome shotgun (WGS) entry which is preliminary data.</text>
</comment>
<feature type="compositionally biased region" description="Basic and acidic residues" evidence="1">
    <location>
        <begin position="35"/>
        <end position="48"/>
    </location>
</feature>
<feature type="signal peptide" evidence="2">
    <location>
        <begin position="1"/>
        <end position="28"/>
    </location>
</feature>
<reference evidence="3 4" key="1">
    <citation type="submission" date="2020-08" db="EMBL/GenBank/DDBJ databases">
        <authorList>
            <person name="Sun Q."/>
            <person name="Inoue M."/>
        </authorList>
    </citation>
    <scope>NUCLEOTIDE SEQUENCE [LARGE SCALE GENOMIC DNA]</scope>
    <source>
        <strain evidence="3 4">CCM 8938</strain>
    </source>
</reference>
<protein>
    <recommendedName>
        <fullName evidence="5">Pentapeptide MXKDX repeat protein</fullName>
    </recommendedName>
</protein>
<evidence type="ECO:0000313" key="4">
    <source>
        <dbReference type="Proteomes" id="UP000652755"/>
    </source>
</evidence>
<keyword evidence="2" id="KW-0732">Signal</keyword>
<feature type="region of interest" description="Disordered" evidence="1">
    <location>
        <begin position="35"/>
        <end position="84"/>
    </location>
</feature>
<evidence type="ECO:0000313" key="3">
    <source>
        <dbReference type="EMBL" id="MBC6111425.1"/>
    </source>
</evidence>
<accession>A0ABR7KUC5</accession>
<evidence type="ECO:0000256" key="1">
    <source>
        <dbReference type="SAM" id="MobiDB-lite"/>
    </source>
</evidence>
<name>A0ABR7KUC5_9SPHI</name>
<feature type="chain" id="PRO_5047209483" description="Pentapeptide MXKDX repeat protein" evidence="2">
    <location>
        <begin position="29"/>
        <end position="84"/>
    </location>
</feature>
<proteinExistence type="predicted"/>
<dbReference type="RefSeq" id="WP_187071881.1">
    <property type="nucleotide sequence ID" value="NZ_JACRYL010000011.1"/>
</dbReference>
<keyword evidence="4" id="KW-1185">Reference proteome</keyword>
<dbReference type="EMBL" id="JACRYL010000011">
    <property type="protein sequence ID" value="MBC6111425.1"/>
    <property type="molecule type" value="Genomic_DNA"/>
</dbReference>
<dbReference type="Proteomes" id="UP000652755">
    <property type="component" value="Unassembled WGS sequence"/>
</dbReference>
<organism evidence="3 4">
    <name type="scientific">Pedobacter fastidiosus</name>
    <dbReference type="NCBI Taxonomy" id="2765361"/>
    <lineage>
        <taxon>Bacteria</taxon>
        <taxon>Pseudomonadati</taxon>
        <taxon>Bacteroidota</taxon>
        <taxon>Sphingobacteriia</taxon>
        <taxon>Sphingobacteriales</taxon>
        <taxon>Sphingobacteriaceae</taxon>
        <taxon>Pedobacter</taxon>
    </lineage>
</organism>
<evidence type="ECO:0000256" key="2">
    <source>
        <dbReference type="SAM" id="SignalP"/>
    </source>
</evidence>